<dbReference type="SUPFAM" id="SSF53335">
    <property type="entry name" value="S-adenosyl-L-methionine-dependent methyltransferases"/>
    <property type="match status" value="1"/>
</dbReference>
<gene>
    <name evidence="2" type="ORF">GCM10009304_17230</name>
</gene>
<reference evidence="2" key="2">
    <citation type="submission" date="2020-09" db="EMBL/GenBank/DDBJ databases">
        <authorList>
            <person name="Sun Q."/>
            <person name="Ohkuma M."/>
        </authorList>
    </citation>
    <scope>NUCLEOTIDE SEQUENCE</scope>
    <source>
        <strain evidence="2">JCM 30078</strain>
    </source>
</reference>
<dbReference type="AlphaFoldDB" id="A0A917PUI2"/>
<dbReference type="InterPro" id="IPR029063">
    <property type="entry name" value="SAM-dependent_MTases_sf"/>
</dbReference>
<dbReference type="PANTHER" id="PTHR43591:SF24">
    <property type="entry name" value="2-METHOXY-6-POLYPRENYL-1,4-BENZOQUINOL METHYLASE, MITOCHONDRIAL"/>
    <property type="match status" value="1"/>
</dbReference>
<organism evidence="2 3">
    <name type="scientific">Pseudomonas matsuisoli</name>
    <dbReference type="NCBI Taxonomy" id="1515666"/>
    <lineage>
        <taxon>Bacteria</taxon>
        <taxon>Pseudomonadati</taxon>
        <taxon>Pseudomonadota</taxon>
        <taxon>Gammaproteobacteria</taxon>
        <taxon>Pseudomonadales</taxon>
        <taxon>Pseudomonadaceae</taxon>
        <taxon>Pseudomonas</taxon>
    </lineage>
</organism>
<dbReference type="CDD" id="cd02440">
    <property type="entry name" value="AdoMet_MTases"/>
    <property type="match status" value="1"/>
</dbReference>
<dbReference type="InterPro" id="IPR013216">
    <property type="entry name" value="Methyltransf_11"/>
</dbReference>
<dbReference type="EMBL" id="BMPO01000003">
    <property type="protein sequence ID" value="GGJ92006.1"/>
    <property type="molecule type" value="Genomic_DNA"/>
</dbReference>
<proteinExistence type="predicted"/>
<reference evidence="2" key="1">
    <citation type="journal article" date="2014" name="Int. J. Syst. Evol. Microbiol.">
        <title>Complete genome sequence of Corynebacterium casei LMG S-19264T (=DSM 44701T), isolated from a smear-ripened cheese.</title>
        <authorList>
            <consortium name="US DOE Joint Genome Institute (JGI-PGF)"/>
            <person name="Walter F."/>
            <person name="Albersmeier A."/>
            <person name="Kalinowski J."/>
            <person name="Ruckert C."/>
        </authorList>
    </citation>
    <scope>NUCLEOTIDE SEQUENCE</scope>
    <source>
        <strain evidence="2">JCM 30078</strain>
    </source>
</reference>
<evidence type="ECO:0000259" key="1">
    <source>
        <dbReference type="Pfam" id="PF08241"/>
    </source>
</evidence>
<feature type="domain" description="Methyltransferase type 11" evidence="1">
    <location>
        <begin position="38"/>
        <end position="131"/>
    </location>
</feature>
<dbReference type="RefSeq" id="WP_188982784.1">
    <property type="nucleotide sequence ID" value="NZ_BMPO01000003.1"/>
</dbReference>
<accession>A0A917PUI2</accession>
<keyword evidence="3" id="KW-1185">Reference proteome</keyword>
<evidence type="ECO:0000313" key="2">
    <source>
        <dbReference type="EMBL" id="GGJ92006.1"/>
    </source>
</evidence>
<protein>
    <recommendedName>
        <fullName evidence="1">Methyltransferase type 11 domain-containing protein</fullName>
    </recommendedName>
</protein>
<dbReference type="Pfam" id="PF08241">
    <property type="entry name" value="Methyltransf_11"/>
    <property type="match status" value="1"/>
</dbReference>
<evidence type="ECO:0000313" key="3">
    <source>
        <dbReference type="Proteomes" id="UP000635983"/>
    </source>
</evidence>
<dbReference type="Proteomes" id="UP000635983">
    <property type="component" value="Unassembled WGS sequence"/>
</dbReference>
<dbReference type="PANTHER" id="PTHR43591">
    <property type="entry name" value="METHYLTRANSFERASE"/>
    <property type="match status" value="1"/>
</dbReference>
<name>A0A917PUI2_9PSED</name>
<sequence>MTLAFAQAYEKVATRITAPISVAALARVGTVDRSTRLLDIAAGSGAFSVPAAHAGAAVTAIDIAPGMVDLLTERLAPFPKAEVWHMDGQKLAFEDQSFDAAVSILGTLFFDDWQRGLSEQARILKSGGTAVVATWRTPPGGGPFVIMAEALRRAFPDRPSPMPPAGFTALADPERLAGAMHEAGLVSVAVETLGFVWEGPAGDAYLDELSELHPFMGPYAAADVATRARLDSAILAIVDEIAVDGRVELTAPVLLATGVKP</sequence>
<dbReference type="Gene3D" id="3.40.50.150">
    <property type="entry name" value="Vaccinia Virus protein VP39"/>
    <property type="match status" value="1"/>
</dbReference>
<comment type="caution">
    <text evidence="2">The sequence shown here is derived from an EMBL/GenBank/DDBJ whole genome shotgun (WGS) entry which is preliminary data.</text>
</comment>
<dbReference type="GO" id="GO:0008757">
    <property type="term" value="F:S-adenosylmethionine-dependent methyltransferase activity"/>
    <property type="evidence" value="ECO:0007669"/>
    <property type="project" value="InterPro"/>
</dbReference>